<name>A0AAV3WQQ5_9LACT</name>
<protein>
    <submittedName>
        <fullName evidence="4">Oxidoreductase YxnA</fullName>
    </submittedName>
</protein>
<dbReference type="PRINTS" id="PR00080">
    <property type="entry name" value="SDRFAMILY"/>
</dbReference>
<dbReference type="GO" id="GO:0016491">
    <property type="term" value="F:oxidoreductase activity"/>
    <property type="evidence" value="ECO:0007669"/>
    <property type="project" value="UniProtKB-KW"/>
</dbReference>
<dbReference type="AlphaFoldDB" id="A0AAV3WQQ5"/>
<dbReference type="InterPro" id="IPR020904">
    <property type="entry name" value="Sc_DH/Rdtase_CS"/>
</dbReference>
<dbReference type="CDD" id="cd05360">
    <property type="entry name" value="SDR_c3"/>
    <property type="match status" value="1"/>
</dbReference>
<gene>
    <name evidence="4" type="primary">yxnA</name>
    <name evidence="4" type="ORF">M132T_16920</name>
</gene>
<dbReference type="Proteomes" id="UP000887127">
    <property type="component" value="Unassembled WGS sequence"/>
</dbReference>
<dbReference type="SUPFAM" id="SSF51735">
    <property type="entry name" value="NAD(P)-binding Rossmann-fold domains"/>
    <property type="match status" value="1"/>
</dbReference>
<evidence type="ECO:0000256" key="3">
    <source>
        <dbReference type="RuleBase" id="RU000363"/>
    </source>
</evidence>
<dbReference type="InterPro" id="IPR002347">
    <property type="entry name" value="SDR_fam"/>
</dbReference>
<proteinExistence type="inferred from homology"/>
<dbReference type="GO" id="GO:0016020">
    <property type="term" value="C:membrane"/>
    <property type="evidence" value="ECO:0007669"/>
    <property type="project" value="TreeGrafter"/>
</dbReference>
<dbReference type="GeneID" id="96911370"/>
<dbReference type="PRINTS" id="PR00081">
    <property type="entry name" value="GDHRDH"/>
</dbReference>
<keyword evidence="2" id="KW-0560">Oxidoreductase</keyword>
<evidence type="ECO:0000313" key="4">
    <source>
        <dbReference type="EMBL" id="GEQ36184.1"/>
    </source>
</evidence>
<comment type="similarity">
    <text evidence="1 3">Belongs to the short-chain dehydrogenases/reductases (SDR) family.</text>
</comment>
<comment type="caution">
    <text evidence="4">The sequence shown here is derived from an EMBL/GenBank/DDBJ whole genome shotgun (WGS) entry which is preliminary data.</text>
</comment>
<dbReference type="NCBIfam" id="NF005495">
    <property type="entry name" value="PRK07109.1"/>
    <property type="match status" value="1"/>
</dbReference>
<reference evidence="4" key="1">
    <citation type="submission" date="2019-08" db="EMBL/GenBank/DDBJ databases">
        <title>Marinilactibacillus psychrotolerans M13-2T whole genome sequencing project.</title>
        <authorList>
            <person name="Ishikawa M."/>
            <person name="Suzuki T."/>
            <person name="Matsutani M."/>
        </authorList>
    </citation>
    <scope>NUCLEOTIDE SEQUENCE</scope>
    <source>
        <strain evidence="4">M13-2T</strain>
    </source>
</reference>
<dbReference type="Gene3D" id="3.40.50.720">
    <property type="entry name" value="NAD(P)-binding Rossmann-like Domain"/>
    <property type="match status" value="1"/>
</dbReference>
<dbReference type="PANTHER" id="PTHR44196">
    <property type="entry name" value="DEHYDROGENASE/REDUCTASE SDR FAMILY MEMBER 7B"/>
    <property type="match status" value="1"/>
</dbReference>
<evidence type="ECO:0000256" key="1">
    <source>
        <dbReference type="ARBA" id="ARBA00006484"/>
    </source>
</evidence>
<dbReference type="EMBL" id="BKBI01000011">
    <property type="protein sequence ID" value="GEQ36184.1"/>
    <property type="molecule type" value="Genomic_DNA"/>
</dbReference>
<dbReference type="Pfam" id="PF00106">
    <property type="entry name" value="adh_short"/>
    <property type="match status" value="1"/>
</dbReference>
<sequence>MEQRAVDKGMPLNSMKLKLKKLKDQVMVITGATSGIGLVTARMAAEQGVKLVLASRNEEALSILEKELKVRGTEFVYVVADVSKEEDIDKIAEKAIEKFGGFDTWLNNAAVSIYGYSAEIPIKDMRQLFDINFWGVVYGTRRAIAHYKEKNEPGSIINMGSVVGNRAFPVQSSYSASKHAIRGFTDAVRMELEKEHAPVVLSQIHPARVDTPYTDHATSYINKKPTHKGVVYPPESVAEAILHVAEHPKRDMYVGTQSKFFSIVGMLYPRLTDKIMEINTYPTNYDENTKAPAPEAGNLYEHKEDLDERGNNLGWHRPKSLMVKAKKNPGVTAAAITVGVALTALKCMQSKKYKVAR</sequence>
<organism evidence="4 5">
    <name type="scientific">Marinilactibacillus psychrotolerans</name>
    <dbReference type="NCBI Taxonomy" id="191770"/>
    <lineage>
        <taxon>Bacteria</taxon>
        <taxon>Bacillati</taxon>
        <taxon>Bacillota</taxon>
        <taxon>Bacilli</taxon>
        <taxon>Lactobacillales</taxon>
        <taxon>Carnobacteriaceae</taxon>
        <taxon>Marinilactibacillus</taxon>
    </lineage>
</organism>
<dbReference type="RefSeq" id="WP_218127248.1">
    <property type="nucleotide sequence ID" value="NZ_BJVX01000008.1"/>
</dbReference>
<dbReference type="PANTHER" id="PTHR44196:SF1">
    <property type="entry name" value="DEHYDROGENASE_REDUCTASE SDR FAMILY MEMBER 7B"/>
    <property type="match status" value="1"/>
</dbReference>
<dbReference type="PROSITE" id="PS00061">
    <property type="entry name" value="ADH_SHORT"/>
    <property type="match status" value="1"/>
</dbReference>
<accession>A0AAV3WQQ5</accession>
<evidence type="ECO:0000313" key="5">
    <source>
        <dbReference type="Proteomes" id="UP000887127"/>
    </source>
</evidence>
<dbReference type="InterPro" id="IPR036291">
    <property type="entry name" value="NAD(P)-bd_dom_sf"/>
</dbReference>
<evidence type="ECO:0000256" key="2">
    <source>
        <dbReference type="ARBA" id="ARBA00023002"/>
    </source>
</evidence>